<dbReference type="KEGG" id="tgb:HG536_0H00850"/>
<dbReference type="InterPro" id="IPR053044">
    <property type="entry name" value="Metallo-hydrolase/TatD-type"/>
</dbReference>
<organism evidence="1 2">
    <name type="scientific">Torulaspora globosa</name>
    <dbReference type="NCBI Taxonomy" id="48254"/>
    <lineage>
        <taxon>Eukaryota</taxon>
        <taxon>Fungi</taxon>
        <taxon>Dikarya</taxon>
        <taxon>Ascomycota</taxon>
        <taxon>Saccharomycotina</taxon>
        <taxon>Saccharomycetes</taxon>
        <taxon>Saccharomycetales</taxon>
        <taxon>Saccharomycetaceae</taxon>
        <taxon>Torulaspora</taxon>
    </lineage>
</organism>
<dbReference type="SUPFAM" id="SSF51556">
    <property type="entry name" value="Metallo-dependent hydrolases"/>
    <property type="match status" value="1"/>
</dbReference>
<dbReference type="PANTHER" id="PTHR47345:SF1">
    <property type="entry name" value="CUT9-INTERACTING PROTEIN SCN1"/>
    <property type="match status" value="1"/>
</dbReference>
<name>A0A7G3ZMH4_9SACH</name>
<reference evidence="1 2" key="1">
    <citation type="submission" date="2020-06" db="EMBL/GenBank/DDBJ databases">
        <title>The yeast mating-type switching endonuclease HO is a domesticated member of an unorthodox homing genetic element family.</title>
        <authorList>
            <person name="Coughlan A.Y."/>
            <person name="Lombardi L."/>
            <person name="Braun-Galleani S."/>
            <person name="Martos A.R."/>
            <person name="Galeote V."/>
            <person name="Bigey F."/>
            <person name="Dequin S."/>
            <person name="Byrne K.P."/>
            <person name="Wolfe K.H."/>
        </authorList>
    </citation>
    <scope>NUCLEOTIDE SEQUENCE [LARGE SCALE GENOMIC DNA]</scope>
    <source>
        <strain evidence="1 2">CBS764</strain>
    </source>
</reference>
<evidence type="ECO:0000313" key="1">
    <source>
        <dbReference type="EMBL" id="QLL34710.1"/>
    </source>
</evidence>
<gene>
    <name evidence="1" type="ORF">HG536_0H00850</name>
</gene>
<dbReference type="Proteomes" id="UP000515788">
    <property type="component" value="Chromosome 8"/>
</dbReference>
<dbReference type="RefSeq" id="XP_037141384.1">
    <property type="nucleotide sequence ID" value="XM_037285488.1"/>
</dbReference>
<dbReference type="EMBL" id="CP059253">
    <property type="protein sequence ID" value="QLL34710.1"/>
    <property type="molecule type" value="Genomic_DNA"/>
</dbReference>
<dbReference type="Gene3D" id="3.20.20.140">
    <property type="entry name" value="Metal-dependent hydrolases"/>
    <property type="match status" value="1"/>
</dbReference>
<evidence type="ECO:0008006" key="3">
    <source>
        <dbReference type="Google" id="ProtNLM"/>
    </source>
</evidence>
<evidence type="ECO:0000313" key="2">
    <source>
        <dbReference type="Proteomes" id="UP000515788"/>
    </source>
</evidence>
<dbReference type="OrthoDB" id="413993at2759"/>
<dbReference type="GO" id="GO:0016788">
    <property type="term" value="F:hydrolase activity, acting on ester bonds"/>
    <property type="evidence" value="ECO:0007669"/>
    <property type="project" value="InterPro"/>
</dbReference>
<proteinExistence type="predicted"/>
<dbReference type="InterPro" id="IPR001130">
    <property type="entry name" value="TatD-like"/>
</dbReference>
<dbReference type="Pfam" id="PF01026">
    <property type="entry name" value="TatD_DNase"/>
    <property type="match status" value="1"/>
</dbReference>
<keyword evidence="2" id="KW-1185">Reference proteome</keyword>
<dbReference type="InterPro" id="IPR032466">
    <property type="entry name" value="Metal_Hydrolase"/>
</dbReference>
<sequence length="304" mass="35463">MSRFVDAHCHVSSGDELHGELDVEGPTLRCVMSNNGFDWERLKTVGDAGRLRRGFGVHPWYCHLYSLGETDKRSHYESVLEWKDDDAFESLLERLPEPVPMEEYISREFDPSKVDVVGEIGLDRMFRLPESGYYVHSKRQAPLSRVKVKMAHQMAVFQRFCRLARESRKPVSIHDVRCHGVLFETCVREILPCEEVRVCLHSYTGSPQTLTECWLRRFPEDRLFLSVSKYINFRTEDVGEQLLKLVPPRCILTETDFPVDIEPEEDLQDQLEYTCRQLARVLRLGELDEVKALIYDNYQRFVAS</sequence>
<dbReference type="GeneID" id="59327976"/>
<dbReference type="PANTHER" id="PTHR47345">
    <property type="entry name" value="CUT9-INTERACTING PROTEIN SCN1"/>
    <property type="match status" value="1"/>
</dbReference>
<accession>A0A7G3ZMH4</accession>
<dbReference type="AlphaFoldDB" id="A0A7G3ZMH4"/>
<protein>
    <recommendedName>
        <fullName evidence="3">TatD related DNase</fullName>
    </recommendedName>
</protein>